<dbReference type="OrthoDB" id="6509975at2759"/>
<evidence type="ECO:0000256" key="22">
    <source>
        <dbReference type="ARBA" id="ARBA00043801"/>
    </source>
</evidence>
<dbReference type="Proteomes" id="UP000694621">
    <property type="component" value="Unplaced"/>
</dbReference>
<evidence type="ECO:0000256" key="26">
    <source>
        <dbReference type="SAM" id="SignalP"/>
    </source>
</evidence>
<evidence type="ECO:0000256" key="12">
    <source>
        <dbReference type="ARBA" id="ARBA00043668"/>
    </source>
</evidence>
<evidence type="ECO:0000256" key="10">
    <source>
        <dbReference type="ARBA" id="ARBA00023180"/>
    </source>
</evidence>
<comment type="catalytic activity">
    <reaction evidence="18">
        <text>1D-myo-inositol hexakisphosphate + H2O = 1D-myo-inositol 1,2,3,5,6-pentakisphosphate + phosphate</text>
        <dbReference type="Rhea" id="RHEA:20960"/>
        <dbReference type="ChEBI" id="CHEBI:15377"/>
        <dbReference type="ChEBI" id="CHEBI:43474"/>
        <dbReference type="ChEBI" id="CHEBI:58130"/>
        <dbReference type="ChEBI" id="CHEBI:58747"/>
    </reaction>
    <physiologicalReaction direction="left-to-right" evidence="18">
        <dbReference type="Rhea" id="RHEA:20961"/>
    </physiologicalReaction>
</comment>
<comment type="catalytic activity">
    <reaction evidence="15">
        <text>1D-myo-inositol hexakisphosphate + H2O = 1D-myo-inositol 1,2,4,5,6-pentakisphosphate + phosphate</text>
        <dbReference type="Rhea" id="RHEA:16989"/>
        <dbReference type="ChEBI" id="CHEBI:15377"/>
        <dbReference type="ChEBI" id="CHEBI:43474"/>
        <dbReference type="ChEBI" id="CHEBI:57798"/>
        <dbReference type="ChEBI" id="CHEBI:58130"/>
        <dbReference type="EC" id="3.1.3.62"/>
    </reaction>
    <physiologicalReaction direction="left-to-right" evidence="15">
        <dbReference type="Rhea" id="RHEA:16990"/>
    </physiologicalReaction>
</comment>
<sequence>MVEKLPLAVSFTAVIHAVLLCAGFGSADFGERGIPAIAHHFNTKSRYEEAHPLLLRDPLALDADAVKPPASQCSALHLTAIIRHGTRFPTAGNIRKINELQKFVKSQARGELNILPALRAWKMWYREDMDGRLVDKGREDHRNLAQRLAKTFPTLLTKNNLLEKKVSFSTSSKHRCVNSTLAFQQGLKKHFSIEEDDLQDNYTVKDELMRFFDTCRRLVETVEKNKKAVEEVTNFNEGPEMKRVQEKLADRLQVPYANITADSVEAAFYLCSYEFTILGLNSPWCRLFDEKDAEVVEYSGDLKQYWKKGFGHDINSKSSCILFHDLFNRLETAANKHKSGVSVSEVVAVQVGHAETLLPLLTLLGLFKDNASLTSTNFDEHLNRAFRCSRNMPYAANLLVALWDCSDGLRLQFRVNEKPVTLPGLDNSSPLYQEVREQYKQLLQGCNQETVCQMNS</sequence>
<dbReference type="CDD" id="cd07061">
    <property type="entry name" value="HP_HAP_like"/>
    <property type="match status" value="1"/>
</dbReference>
<dbReference type="EC" id="3.1.3.80" evidence="3"/>
<keyword evidence="9" id="KW-0472">Membrane</keyword>
<dbReference type="InterPro" id="IPR029033">
    <property type="entry name" value="His_PPase_superfam"/>
</dbReference>
<evidence type="ECO:0000256" key="1">
    <source>
        <dbReference type="ARBA" id="ARBA00004236"/>
    </source>
</evidence>
<name>A0A8B9K6W4_ASTMX</name>
<keyword evidence="6" id="KW-1003">Cell membrane</keyword>
<evidence type="ECO:0000313" key="28">
    <source>
        <dbReference type="Ensembl" id="ENSAMXP00005032352.1"/>
    </source>
</evidence>
<comment type="catalytic activity">
    <reaction evidence="12">
        <text>1D-myo-inositol 1,2,5,6-tetrakisphosphate + H2O = 1D-myo-inositol 1,2,6-trisphosphate + phosphate</text>
        <dbReference type="Rhea" id="RHEA:77119"/>
        <dbReference type="ChEBI" id="CHEBI:15377"/>
        <dbReference type="ChEBI" id="CHEBI:43474"/>
        <dbReference type="ChEBI" id="CHEBI:195535"/>
        <dbReference type="ChEBI" id="CHEBI:195537"/>
        <dbReference type="EC" id="3.1.3.62"/>
    </reaction>
    <physiologicalReaction direction="left-to-right" evidence="12">
        <dbReference type="Rhea" id="RHEA:77120"/>
    </physiologicalReaction>
</comment>
<evidence type="ECO:0000256" key="16">
    <source>
        <dbReference type="ARBA" id="ARBA00043733"/>
    </source>
</evidence>
<dbReference type="SUPFAM" id="SSF53254">
    <property type="entry name" value="Phosphoglycerate mutase-like"/>
    <property type="match status" value="1"/>
</dbReference>
<comment type="catalytic activity">
    <reaction evidence="19">
        <text>1D-myo-inositol 1,2,6-trisphosphate + H2O = 1D-myo-inositol 1,2-bisphosphate + phosphate</text>
        <dbReference type="Rhea" id="RHEA:77131"/>
        <dbReference type="ChEBI" id="CHEBI:15377"/>
        <dbReference type="ChEBI" id="CHEBI:43474"/>
        <dbReference type="ChEBI" id="CHEBI:195537"/>
        <dbReference type="ChEBI" id="CHEBI:195539"/>
        <dbReference type="EC" id="3.1.3.62"/>
    </reaction>
    <physiologicalReaction direction="left-to-right" evidence="19">
        <dbReference type="Rhea" id="RHEA:77132"/>
    </physiologicalReaction>
</comment>
<proteinExistence type="inferred from homology"/>
<dbReference type="PANTHER" id="PTHR20963">
    <property type="entry name" value="MULTIPLE INOSITOL POLYPHOSPHATE PHOSPHATASE-RELATED"/>
    <property type="match status" value="1"/>
</dbReference>
<evidence type="ECO:0000256" key="11">
    <source>
        <dbReference type="ARBA" id="ARBA00031642"/>
    </source>
</evidence>
<dbReference type="GO" id="GO:0003993">
    <property type="term" value="F:acid phosphatase activity"/>
    <property type="evidence" value="ECO:0007669"/>
    <property type="project" value="TreeGrafter"/>
</dbReference>
<keyword evidence="25" id="KW-1015">Disulfide bond</keyword>
<evidence type="ECO:0000256" key="14">
    <source>
        <dbReference type="ARBA" id="ARBA00043674"/>
    </source>
</evidence>
<feature type="signal peptide" evidence="26">
    <location>
        <begin position="1"/>
        <end position="27"/>
    </location>
</feature>
<evidence type="ECO:0000313" key="29">
    <source>
        <dbReference type="Proteomes" id="UP000694621"/>
    </source>
</evidence>
<feature type="chain" id="PRO_5044669373" description="Multiple inositol polyphosphate phosphatase 1" evidence="26">
    <location>
        <begin position="28"/>
        <end position="456"/>
    </location>
</feature>
<evidence type="ECO:0000256" key="6">
    <source>
        <dbReference type="ARBA" id="ARBA00022475"/>
    </source>
</evidence>
<comment type="catalytic activity">
    <reaction evidence="20">
        <text>1D-myo-inositol 1,2,3,5,6-pentakisphosphate + H2O = 1D-myo-inositol 1,2,3,6-tetrakisphosphate + phosphate</text>
        <dbReference type="Rhea" id="RHEA:77111"/>
        <dbReference type="ChEBI" id="CHEBI:15377"/>
        <dbReference type="ChEBI" id="CHEBI:43474"/>
        <dbReference type="ChEBI" id="CHEBI:58747"/>
        <dbReference type="ChEBI" id="CHEBI:195534"/>
    </reaction>
    <physiologicalReaction direction="left-to-right" evidence="20">
        <dbReference type="Rhea" id="RHEA:77112"/>
    </physiologicalReaction>
</comment>
<evidence type="ECO:0000256" key="5">
    <source>
        <dbReference type="ARBA" id="ARBA00018097"/>
    </source>
</evidence>
<keyword evidence="8" id="KW-0378">Hydrolase</keyword>
<dbReference type="PIRSF" id="PIRSF000894">
    <property type="entry name" value="Acid_phosphatase"/>
    <property type="match status" value="1"/>
</dbReference>
<comment type="catalytic activity">
    <reaction evidence="22">
        <text>1D-myo-inositol 2,3-bisphosphate + H2O = 1D-myo-inositol 2-phosphate + phosphate</text>
        <dbReference type="Rhea" id="RHEA:77139"/>
        <dbReference type="ChEBI" id="CHEBI:15377"/>
        <dbReference type="ChEBI" id="CHEBI:43474"/>
        <dbReference type="ChEBI" id="CHEBI:84142"/>
        <dbReference type="ChEBI" id="CHEBI:195538"/>
    </reaction>
    <physiologicalReaction direction="left-to-right" evidence="22">
        <dbReference type="Rhea" id="RHEA:77140"/>
    </physiologicalReaction>
</comment>
<evidence type="ECO:0000256" key="19">
    <source>
        <dbReference type="ARBA" id="ARBA00043747"/>
    </source>
</evidence>
<dbReference type="EC" id="3.1.3.62" evidence="4"/>
<dbReference type="Pfam" id="PF00328">
    <property type="entry name" value="His_Phos_2"/>
    <property type="match status" value="1"/>
</dbReference>
<gene>
    <name evidence="28" type="primary">LOC103047786</name>
    <name evidence="27" type="synonym">MINPP1</name>
    <name evidence="27" type="ORF">AMEX_G17374</name>
</gene>
<dbReference type="GeneID" id="103047786"/>
<dbReference type="Ensembl" id="ENSAMXT00005035364.1">
    <property type="protein sequence ID" value="ENSAMXP00005032352.1"/>
    <property type="gene ID" value="ENSAMXG00005015777.1"/>
</dbReference>
<comment type="catalytic activity">
    <reaction evidence="24">
        <text>(2R)-2,3-bisphosphoglycerate + H2O = (2R)-2-phosphoglycerate + phosphate</text>
        <dbReference type="Rhea" id="RHEA:27381"/>
        <dbReference type="ChEBI" id="CHEBI:15377"/>
        <dbReference type="ChEBI" id="CHEBI:43474"/>
        <dbReference type="ChEBI" id="CHEBI:58248"/>
        <dbReference type="ChEBI" id="CHEBI:58289"/>
        <dbReference type="EC" id="3.1.3.80"/>
    </reaction>
    <physiologicalReaction direction="left-to-right" evidence="24">
        <dbReference type="Rhea" id="RHEA:27382"/>
    </physiologicalReaction>
</comment>
<dbReference type="FunFam" id="3.40.50.1240:FF:000014">
    <property type="entry name" value="Multiple inositol polyphosphate phosphatase 1"/>
    <property type="match status" value="1"/>
</dbReference>
<dbReference type="InterPro" id="IPR016274">
    <property type="entry name" value="Histidine_acid_Pase_euk"/>
</dbReference>
<evidence type="ECO:0000256" key="13">
    <source>
        <dbReference type="ARBA" id="ARBA00043671"/>
    </source>
</evidence>
<evidence type="ECO:0000256" key="24">
    <source>
        <dbReference type="ARBA" id="ARBA00043832"/>
    </source>
</evidence>
<organism evidence="28 29">
    <name type="scientific">Astyanax mexicanus</name>
    <name type="common">Blind cave fish</name>
    <name type="synonym">Astyanax fasciatus mexicanus</name>
    <dbReference type="NCBI Taxonomy" id="7994"/>
    <lineage>
        <taxon>Eukaryota</taxon>
        <taxon>Metazoa</taxon>
        <taxon>Chordata</taxon>
        <taxon>Craniata</taxon>
        <taxon>Vertebrata</taxon>
        <taxon>Euteleostomi</taxon>
        <taxon>Actinopterygii</taxon>
        <taxon>Neopterygii</taxon>
        <taxon>Teleostei</taxon>
        <taxon>Ostariophysi</taxon>
        <taxon>Characiformes</taxon>
        <taxon>Characoidei</taxon>
        <taxon>Acestrorhamphidae</taxon>
        <taxon>Acestrorhamphinae</taxon>
        <taxon>Astyanax</taxon>
    </lineage>
</organism>
<comment type="catalytic activity">
    <reaction evidence="21">
        <text>1D-myo-inositol 1,3,4,5,6-pentakisphosphate + H2O = 1D-myo-inositol 1,4,5,6-tetrakisphosphate + phosphate</text>
        <dbReference type="Rhea" id="RHEA:77143"/>
        <dbReference type="ChEBI" id="CHEBI:15377"/>
        <dbReference type="ChEBI" id="CHEBI:43474"/>
        <dbReference type="ChEBI" id="CHEBI:57627"/>
        <dbReference type="ChEBI" id="CHEBI:57733"/>
    </reaction>
    <physiologicalReaction direction="left-to-right" evidence="21">
        <dbReference type="Rhea" id="RHEA:77144"/>
    </physiologicalReaction>
</comment>
<comment type="catalytic activity">
    <reaction evidence="13">
        <text>1D-myo-inositol 1,2,4,5,6-pentakisphosphate + H2O = 1D-myo-inositol 1,2,5,6-tetrakisphosphate + phosphate</text>
        <dbReference type="Rhea" id="RHEA:77115"/>
        <dbReference type="ChEBI" id="CHEBI:15377"/>
        <dbReference type="ChEBI" id="CHEBI:43474"/>
        <dbReference type="ChEBI" id="CHEBI:57798"/>
        <dbReference type="ChEBI" id="CHEBI:195535"/>
        <dbReference type="EC" id="3.1.3.62"/>
    </reaction>
    <physiologicalReaction direction="left-to-right" evidence="13">
        <dbReference type="Rhea" id="RHEA:77116"/>
    </physiologicalReaction>
</comment>
<comment type="catalytic activity">
    <reaction evidence="16">
        <text>1D-myo-inositol 1,2,3-trisphosphate + H2O = 1D-myo-inositol 2,3-bisphosphate + phosphate</text>
        <dbReference type="Rhea" id="RHEA:77127"/>
        <dbReference type="ChEBI" id="CHEBI:15377"/>
        <dbReference type="ChEBI" id="CHEBI:43474"/>
        <dbReference type="ChEBI" id="CHEBI:195536"/>
        <dbReference type="ChEBI" id="CHEBI:195538"/>
    </reaction>
    <physiologicalReaction direction="left-to-right" evidence="16">
        <dbReference type="Rhea" id="RHEA:77128"/>
    </physiologicalReaction>
</comment>
<evidence type="ECO:0000256" key="20">
    <source>
        <dbReference type="ARBA" id="ARBA00043757"/>
    </source>
</evidence>
<dbReference type="AlphaFoldDB" id="A0A8B9K6W4"/>
<evidence type="ECO:0000256" key="23">
    <source>
        <dbReference type="ARBA" id="ARBA00043829"/>
    </source>
</evidence>
<dbReference type="Proteomes" id="UP000752171">
    <property type="component" value="Unassembled WGS sequence"/>
</dbReference>
<evidence type="ECO:0000256" key="3">
    <source>
        <dbReference type="ARBA" id="ARBA00012976"/>
    </source>
</evidence>
<reference evidence="28" key="2">
    <citation type="submission" date="2025-05" db="UniProtKB">
        <authorList>
            <consortium name="Ensembl"/>
        </authorList>
    </citation>
    <scope>IDENTIFICATION</scope>
</reference>
<evidence type="ECO:0000256" key="2">
    <source>
        <dbReference type="ARBA" id="ARBA00008422"/>
    </source>
</evidence>
<keyword evidence="10" id="KW-0325">Glycoprotein</keyword>
<dbReference type="OMA" id="WCAAFTR"/>
<comment type="similarity">
    <text evidence="2">Belongs to the histidine acid phosphatase family. MINPP1 subfamily.</text>
</comment>
<dbReference type="GO" id="GO:0034417">
    <property type="term" value="F:bisphosphoglycerate 3-phosphatase activity"/>
    <property type="evidence" value="ECO:0007669"/>
    <property type="project" value="UniProtKB-EC"/>
</dbReference>
<evidence type="ECO:0000256" key="8">
    <source>
        <dbReference type="ARBA" id="ARBA00022801"/>
    </source>
</evidence>
<evidence type="ECO:0000256" key="25">
    <source>
        <dbReference type="PIRSR" id="PIRSR000894-2"/>
    </source>
</evidence>
<feature type="disulfide bond" evidence="25">
    <location>
        <begin position="73"/>
        <end position="405"/>
    </location>
</feature>
<dbReference type="EMBL" id="JAICCE010000014">
    <property type="protein sequence ID" value="KAG9268401.1"/>
    <property type="molecule type" value="Genomic_DNA"/>
</dbReference>
<dbReference type="KEGG" id="amex:103047786"/>
<protein>
    <recommendedName>
        <fullName evidence="5">Multiple inositol polyphosphate phosphatase 1</fullName>
        <ecNumber evidence="4">3.1.3.62</ecNumber>
        <ecNumber evidence="3">3.1.3.80</ecNumber>
    </recommendedName>
    <alternativeName>
        <fullName evidence="11">2,3-bisphosphoglycerate 3-phosphatase</fullName>
    </alternativeName>
</protein>
<comment type="catalytic activity">
    <reaction evidence="14">
        <text>1D-myo-inositol 1,2-bisphosphate + H2O = 1D-myo-inositol 2-phosphate + phosphate</text>
        <dbReference type="Rhea" id="RHEA:77135"/>
        <dbReference type="ChEBI" id="CHEBI:15377"/>
        <dbReference type="ChEBI" id="CHEBI:43474"/>
        <dbReference type="ChEBI" id="CHEBI:84142"/>
        <dbReference type="ChEBI" id="CHEBI:195539"/>
        <dbReference type="EC" id="3.1.3.62"/>
    </reaction>
    <physiologicalReaction direction="left-to-right" evidence="14">
        <dbReference type="Rhea" id="RHEA:77136"/>
    </physiologicalReaction>
</comment>
<reference evidence="27 30" key="1">
    <citation type="submission" date="2021-07" db="EMBL/GenBank/DDBJ databases">
        <authorList>
            <person name="Imarazene B."/>
            <person name="Zahm M."/>
            <person name="Klopp C."/>
            <person name="Cabau C."/>
            <person name="Beille S."/>
            <person name="Jouanno E."/>
            <person name="Castinel A."/>
            <person name="Lluch J."/>
            <person name="Gil L."/>
            <person name="Kuchtly C."/>
            <person name="Lopez Roques C."/>
            <person name="Donnadieu C."/>
            <person name="Parrinello H."/>
            <person name="Journot L."/>
            <person name="Du K."/>
            <person name="Schartl M."/>
            <person name="Retaux S."/>
            <person name="Guiguen Y."/>
        </authorList>
    </citation>
    <scope>NUCLEOTIDE SEQUENCE [LARGE SCALE GENOMIC DNA]</scope>
    <source>
        <strain evidence="27">Pach_M1</strain>
        <tissue evidence="27">Testis</tissue>
    </source>
</reference>
<evidence type="ECO:0000256" key="9">
    <source>
        <dbReference type="ARBA" id="ARBA00023136"/>
    </source>
</evidence>
<keyword evidence="7 26" id="KW-0732">Signal</keyword>
<dbReference type="GO" id="GO:0052745">
    <property type="term" value="F:inositol phosphate phosphatase activity"/>
    <property type="evidence" value="ECO:0007669"/>
    <property type="project" value="TreeGrafter"/>
</dbReference>
<evidence type="ECO:0000256" key="18">
    <source>
        <dbReference type="ARBA" id="ARBA00043746"/>
    </source>
</evidence>
<comment type="subcellular location">
    <subcellularLocation>
        <location evidence="1">Cell membrane</location>
    </subcellularLocation>
</comment>
<evidence type="ECO:0000256" key="21">
    <source>
        <dbReference type="ARBA" id="ARBA00043762"/>
    </source>
</evidence>
<dbReference type="InterPro" id="IPR000560">
    <property type="entry name" value="His_Pase_clade-2"/>
</dbReference>
<evidence type="ECO:0000256" key="15">
    <source>
        <dbReference type="ARBA" id="ARBA00043691"/>
    </source>
</evidence>
<accession>A0A8B9K6W4</accession>
<comment type="catalytic activity">
    <reaction evidence="23">
        <text>1D-myo-inositol 1,4,5,6-tetrakisphosphate + H2O = 1D-myo-inositol 1,4,5-trisphosphate + phosphate</text>
        <dbReference type="Rhea" id="RHEA:77147"/>
        <dbReference type="ChEBI" id="CHEBI:15377"/>
        <dbReference type="ChEBI" id="CHEBI:43474"/>
        <dbReference type="ChEBI" id="CHEBI:57627"/>
        <dbReference type="ChEBI" id="CHEBI:203600"/>
    </reaction>
    <physiologicalReaction direction="left-to-right" evidence="23">
        <dbReference type="Rhea" id="RHEA:77148"/>
    </physiologicalReaction>
</comment>
<dbReference type="Gene3D" id="3.40.50.1240">
    <property type="entry name" value="Phosphoglycerate mutase-like"/>
    <property type="match status" value="1"/>
</dbReference>
<evidence type="ECO:0000313" key="30">
    <source>
        <dbReference type="Proteomes" id="UP000752171"/>
    </source>
</evidence>
<evidence type="ECO:0000256" key="4">
    <source>
        <dbReference type="ARBA" id="ARBA00013040"/>
    </source>
</evidence>
<evidence type="ECO:0000256" key="7">
    <source>
        <dbReference type="ARBA" id="ARBA00022729"/>
    </source>
</evidence>
<comment type="catalytic activity">
    <reaction evidence="17">
        <text>1D-myo-inositol 1,2,3,6-tetrakisphosphate + H2O = 1D-myo-inositol 1,2,3-trisphosphate + phosphate</text>
        <dbReference type="Rhea" id="RHEA:77123"/>
        <dbReference type="ChEBI" id="CHEBI:15377"/>
        <dbReference type="ChEBI" id="CHEBI:43474"/>
        <dbReference type="ChEBI" id="CHEBI:195534"/>
        <dbReference type="ChEBI" id="CHEBI:195536"/>
    </reaction>
    <physiologicalReaction direction="left-to-right" evidence="17">
        <dbReference type="Rhea" id="RHEA:77124"/>
    </physiologicalReaction>
</comment>
<feature type="disulfide bond" evidence="25">
    <location>
        <begin position="271"/>
        <end position="285"/>
    </location>
</feature>
<dbReference type="GO" id="GO:0005886">
    <property type="term" value="C:plasma membrane"/>
    <property type="evidence" value="ECO:0007669"/>
    <property type="project" value="UniProtKB-SubCell"/>
</dbReference>
<evidence type="ECO:0000313" key="27">
    <source>
        <dbReference type="EMBL" id="KAG9268401.1"/>
    </source>
</evidence>
<evidence type="ECO:0000256" key="17">
    <source>
        <dbReference type="ARBA" id="ARBA00043739"/>
    </source>
</evidence>
<dbReference type="PANTHER" id="PTHR20963:SF41">
    <property type="entry name" value="MULTIPLE INOSITOL POLYPHOSPHATE PHOSPHATASE 1"/>
    <property type="match status" value="1"/>
</dbReference>